<dbReference type="GO" id="GO:0008168">
    <property type="term" value="F:methyltransferase activity"/>
    <property type="evidence" value="ECO:0007669"/>
    <property type="project" value="UniProtKB-KW"/>
</dbReference>
<dbReference type="EMBL" id="JBHUHQ010000019">
    <property type="protein sequence ID" value="MFD2045470.1"/>
    <property type="molecule type" value="Genomic_DNA"/>
</dbReference>
<proteinExistence type="predicted"/>
<keyword evidence="2" id="KW-0808">Transferase</keyword>
<sequence length="253" mass="29476">MDQNVGTEESIKRWERFADAYSQNHSEQGDLHKEVFLTPTLLSLLEKVENKSILDAGCGEGYFSRILARSGANVIAVDYSKRMLEIAQERTSKDIIIDYQYGNCEDLHFLQDCTFDVIVSNMVMHDLAKYEKAFQEMYRLLKNGGSFVFSILHPCFVTPESGWERTEDGKKLHWNVDQYFYEGVYEQPLGNNEKMLLFHRTLSNYLNTLIETGFNLEKIVEPKPSKEMIRKYPAFSEDFRSADFIVFKVRKNL</sequence>
<reference evidence="3" key="1">
    <citation type="journal article" date="2019" name="Int. J. Syst. Evol. Microbiol.">
        <title>The Global Catalogue of Microorganisms (GCM) 10K type strain sequencing project: providing services to taxonomists for standard genome sequencing and annotation.</title>
        <authorList>
            <consortium name="The Broad Institute Genomics Platform"/>
            <consortium name="The Broad Institute Genome Sequencing Center for Infectious Disease"/>
            <person name="Wu L."/>
            <person name="Ma J."/>
        </authorList>
    </citation>
    <scope>NUCLEOTIDE SEQUENCE [LARGE SCALE GENOMIC DNA]</scope>
    <source>
        <strain evidence="3">R28</strain>
    </source>
</reference>
<dbReference type="PANTHER" id="PTHR43861">
    <property type="entry name" value="TRANS-ACONITATE 2-METHYLTRANSFERASE-RELATED"/>
    <property type="match status" value="1"/>
</dbReference>
<evidence type="ECO:0000313" key="2">
    <source>
        <dbReference type="EMBL" id="MFD2045470.1"/>
    </source>
</evidence>
<feature type="domain" description="Methyltransferase type 11" evidence="1">
    <location>
        <begin position="54"/>
        <end position="149"/>
    </location>
</feature>
<dbReference type="CDD" id="cd02440">
    <property type="entry name" value="AdoMet_MTases"/>
    <property type="match status" value="1"/>
</dbReference>
<organism evidence="2 3">
    <name type="scientific">Ornithinibacillus salinisoli</name>
    <dbReference type="NCBI Taxonomy" id="1848459"/>
    <lineage>
        <taxon>Bacteria</taxon>
        <taxon>Bacillati</taxon>
        <taxon>Bacillota</taxon>
        <taxon>Bacilli</taxon>
        <taxon>Bacillales</taxon>
        <taxon>Bacillaceae</taxon>
        <taxon>Ornithinibacillus</taxon>
    </lineage>
</organism>
<dbReference type="GO" id="GO:0032259">
    <property type="term" value="P:methylation"/>
    <property type="evidence" value="ECO:0007669"/>
    <property type="project" value="UniProtKB-KW"/>
</dbReference>
<keyword evidence="3" id="KW-1185">Reference proteome</keyword>
<evidence type="ECO:0000313" key="3">
    <source>
        <dbReference type="Proteomes" id="UP001597383"/>
    </source>
</evidence>
<gene>
    <name evidence="2" type="ORF">ACFSJF_14420</name>
</gene>
<dbReference type="Gene3D" id="3.40.50.150">
    <property type="entry name" value="Vaccinia Virus protein VP39"/>
    <property type="match status" value="1"/>
</dbReference>
<dbReference type="Pfam" id="PF08241">
    <property type="entry name" value="Methyltransf_11"/>
    <property type="match status" value="1"/>
</dbReference>
<accession>A0ABW4W3Q8</accession>
<dbReference type="RefSeq" id="WP_377558110.1">
    <property type="nucleotide sequence ID" value="NZ_JBHUHQ010000019.1"/>
</dbReference>
<dbReference type="PANTHER" id="PTHR43861:SF1">
    <property type="entry name" value="TRANS-ACONITATE 2-METHYLTRANSFERASE"/>
    <property type="match status" value="1"/>
</dbReference>
<protein>
    <submittedName>
        <fullName evidence="2">Class I SAM-dependent methyltransferase</fullName>
        <ecNumber evidence="2">2.1.1.-</ecNumber>
    </submittedName>
</protein>
<comment type="caution">
    <text evidence="2">The sequence shown here is derived from an EMBL/GenBank/DDBJ whole genome shotgun (WGS) entry which is preliminary data.</text>
</comment>
<dbReference type="EC" id="2.1.1.-" evidence="2"/>
<dbReference type="SUPFAM" id="SSF53335">
    <property type="entry name" value="S-adenosyl-L-methionine-dependent methyltransferases"/>
    <property type="match status" value="1"/>
</dbReference>
<dbReference type="InterPro" id="IPR029063">
    <property type="entry name" value="SAM-dependent_MTases_sf"/>
</dbReference>
<evidence type="ECO:0000259" key="1">
    <source>
        <dbReference type="Pfam" id="PF08241"/>
    </source>
</evidence>
<keyword evidence="2" id="KW-0489">Methyltransferase</keyword>
<dbReference type="Proteomes" id="UP001597383">
    <property type="component" value="Unassembled WGS sequence"/>
</dbReference>
<name>A0ABW4W3Q8_9BACI</name>
<dbReference type="InterPro" id="IPR013216">
    <property type="entry name" value="Methyltransf_11"/>
</dbReference>